<gene>
    <name evidence="1" type="ORF">OPV22_014234</name>
</gene>
<dbReference type="PANTHER" id="PTHR37611">
    <property type="entry name" value="VIRUS-SPECIFIC-SIGNALING-PATHWAY REGULATED PROTEIN-RELATED"/>
    <property type="match status" value="1"/>
</dbReference>
<comment type="caution">
    <text evidence="1">The sequence shown here is derived from an EMBL/GenBank/DDBJ whole genome shotgun (WGS) entry which is preliminary data.</text>
</comment>
<dbReference type="PANTHER" id="PTHR37611:SF4">
    <property type="entry name" value="OS06G0538400 PROTEIN"/>
    <property type="match status" value="1"/>
</dbReference>
<sequence length="168" mass="18684">MASMAADGWENSFDEDNLDDIYVPEIDDTLLMKWLDESAAEEFDGDRVETVIRSLEDEMASGGLSTAPDQAILHPDEDCQDCGLDDILCDLDGHDCSRYAFDDCFNWMEMEAEAEAEVIACPGGYAGDWYVDQCMQGAAGCDDSKCYFSFYHGGGAVSMEQIYHSLWE</sequence>
<proteinExistence type="predicted"/>
<protein>
    <submittedName>
        <fullName evidence="1">Uncharacterized protein</fullName>
    </submittedName>
</protein>
<organism evidence="1 2">
    <name type="scientific">Ensete ventricosum</name>
    <name type="common">Abyssinian banana</name>
    <name type="synonym">Musa ensete</name>
    <dbReference type="NCBI Taxonomy" id="4639"/>
    <lineage>
        <taxon>Eukaryota</taxon>
        <taxon>Viridiplantae</taxon>
        <taxon>Streptophyta</taxon>
        <taxon>Embryophyta</taxon>
        <taxon>Tracheophyta</taxon>
        <taxon>Spermatophyta</taxon>
        <taxon>Magnoliopsida</taxon>
        <taxon>Liliopsida</taxon>
        <taxon>Zingiberales</taxon>
        <taxon>Musaceae</taxon>
        <taxon>Ensete</taxon>
    </lineage>
</organism>
<keyword evidence="2" id="KW-1185">Reference proteome</keyword>
<accession>A0AAV8R2T5</accession>
<reference evidence="1 2" key="1">
    <citation type="submission" date="2022-12" db="EMBL/GenBank/DDBJ databases">
        <title>Chromosome-scale assembly of the Ensete ventricosum genome.</title>
        <authorList>
            <person name="Dussert Y."/>
            <person name="Stocks J."/>
            <person name="Wendawek A."/>
            <person name="Woldeyes F."/>
            <person name="Nichols R.A."/>
            <person name="Borrell J.S."/>
        </authorList>
    </citation>
    <scope>NUCLEOTIDE SEQUENCE [LARGE SCALE GENOMIC DNA]</scope>
    <source>
        <strain evidence="2">cv. Maze</strain>
        <tissue evidence="1">Seeds</tissue>
    </source>
</reference>
<evidence type="ECO:0000313" key="1">
    <source>
        <dbReference type="EMBL" id="KAJ8492513.1"/>
    </source>
</evidence>
<dbReference type="Proteomes" id="UP001222027">
    <property type="component" value="Unassembled WGS sequence"/>
</dbReference>
<dbReference type="EMBL" id="JAQQAF010000004">
    <property type="protein sequence ID" value="KAJ8492513.1"/>
    <property type="molecule type" value="Genomic_DNA"/>
</dbReference>
<evidence type="ECO:0000313" key="2">
    <source>
        <dbReference type="Proteomes" id="UP001222027"/>
    </source>
</evidence>
<name>A0AAV8R2T5_ENSVE</name>
<dbReference type="AlphaFoldDB" id="A0AAV8R2T5"/>